<keyword evidence="1" id="KW-0812">Transmembrane</keyword>
<keyword evidence="1" id="KW-0472">Membrane</keyword>
<dbReference type="EMBL" id="KB932207">
    <property type="protein sequence ID" value="KCV68869.1"/>
    <property type="molecule type" value="Genomic_DNA"/>
</dbReference>
<proteinExistence type="predicted"/>
<gene>
    <name evidence="2" type="ORF">H696_04288</name>
</gene>
<dbReference type="GeneID" id="20529013"/>
<keyword evidence="3" id="KW-1185">Reference proteome</keyword>
<evidence type="ECO:0000313" key="2">
    <source>
        <dbReference type="EMBL" id="KCV68869.1"/>
    </source>
</evidence>
<feature type="transmembrane region" description="Helical" evidence="1">
    <location>
        <begin position="45"/>
        <end position="63"/>
    </location>
</feature>
<evidence type="ECO:0000256" key="1">
    <source>
        <dbReference type="SAM" id="Phobius"/>
    </source>
</evidence>
<accession>A0A058Z3K0</accession>
<feature type="transmembrane region" description="Helical" evidence="1">
    <location>
        <begin position="125"/>
        <end position="143"/>
    </location>
</feature>
<protein>
    <submittedName>
        <fullName evidence="2">Uncharacterized protein</fullName>
    </submittedName>
</protein>
<dbReference type="Proteomes" id="UP000030693">
    <property type="component" value="Unassembled WGS sequence"/>
</dbReference>
<evidence type="ECO:0000313" key="3">
    <source>
        <dbReference type="Proteomes" id="UP000030693"/>
    </source>
</evidence>
<dbReference type="AlphaFoldDB" id="A0A058Z3K0"/>
<reference evidence="2" key="1">
    <citation type="submission" date="2013-04" db="EMBL/GenBank/DDBJ databases">
        <title>The Genome Sequence of Fonticula alba ATCC 38817.</title>
        <authorList>
            <consortium name="The Broad Institute Genomics Platform"/>
            <person name="Russ C."/>
            <person name="Cuomo C."/>
            <person name="Burger G."/>
            <person name="Gray M.W."/>
            <person name="Holland P.W.H."/>
            <person name="King N."/>
            <person name="Lang F.B.F."/>
            <person name="Roger A.J."/>
            <person name="Ruiz-Trillo I."/>
            <person name="Brown M."/>
            <person name="Walker B."/>
            <person name="Young S."/>
            <person name="Zeng Q."/>
            <person name="Gargeya S."/>
            <person name="Fitzgerald M."/>
            <person name="Haas B."/>
            <person name="Abouelleil A."/>
            <person name="Allen A.W."/>
            <person name="Alvarado L."/>
            <person name="Arachchi H.M."/>
            <person name="Berlin A.M."/>
            <person name="Chapman S.B."/>
            <person name="Gainer-Dewar J."/>
            <person name="Goldberg J."/>
            <person name="Griggs A."/>
            <person name="Gujja S."/>
            <person name="Hansen M."/>
            <person name="Howarth C."/>
            <person name="Imamovic A."/>
            <person name="Ireland A."/>
            <person name="Larimer J."/>
            <person name="McCowan C."/>
            <person name="Murphy C."/>
            <person name="Pearson M."/>
            <person name="Poon T.W."/>
            <person name="Priest M."/>
            <person name="Roberts A."/>
            <person name="Saif S."/>
            <person name="Shea T."/>
            <person name="Sisk P."/>
            <person name="Sykes S."/>
            <person name="Wortman J."/>
            <person name="Nusbaum C."/>
            <person name="Birren B."/>
        </authorList>
    </citation>
    <scope>NUCLEOTIDE SEQUENCE [LARGE SCALE GENOMIC DNA]</scope>
    <source>
        <strain evidence="2">ATCC 38817</strain>
    </source>
</reference>
<organism evidence="2">
    <name type="scientific">Fonticula alba</name>
    <name type="common">Slime mold</name>
    <dbReference type="NCBI Taxonomy" id="691883"/>
    <lineage>
        <taxon>Eukaryota</taxon>
        <taxon>Rotosphaerida</taxon>
        <taxon>Fonticulaceae</taxon>
        <taxon>Fonticula</taxon>
    </lineage>
</organism>
<name>A0A058Z3K0_FONAL</name>
<keyword evidence="1" id="KW-1133">Transmembrane helix</keyword>
<sequence length="145" mass="15316">MSGHVEMAKTPVGPASYFTFLMAAAVTMGFPLLNLLLTRGQLSNLPLLILAAVAAGALLIKPYSSEANSRHSKIVRALRPKSTVSYNQLSEMAVSPAVAYAIGSVNLIYIIVYIFVHALTPLPGLLHGITSIIAPAAAVFLLTKN</sequence>
<feature type="transmembrane region" description="Helical" evidence="1">
    <location>
        <begin position="97"/>
        <end position="119"/>
    </location>
</feature>
<dbReference type="RefSeq" id="XP_009496440.1">
    <property type="nucleotide sequence ID" value="XM_009498165.1"/>
</dbReference>
<feature type="transmembrane region" description="Helical" evidence="1">
    <location>
        <begin position="12"/>
        <end position="33"/>
    </location>
</feature>